<sequence>MGAGHARGAHWSSFASHAADEHPREDHFAAGAGLFLRRPLDSECGVPIPRRCRASRSAAHIGSFLSSKTAGGAPVVKIRNEDVDGKCFDGAGMNHVNSIRYFMDRGTNDEPLSMPGKDKGYYVLPGPIPAVIYEDTPSCPTGTSRIHYVGPDFARYPPVQPQWSRFGLTNGTEKEPGLERLHTYHAVTAIDPPFVLDAMRWAMKNDKCFKTPTGAMVLTWQVANNNRGKTCQPDMDADPIPTATLSTN</sequence>
<evidence type="ECO:0000313" key="1">
    <source>
        <dbReference type="EMBL" id="CAK0874144.1"/>
    </source>
</evidence>
<dbReference type="Proteomes" id="UP001189429">
    <property type="component" value="Unassembled WGS sequence"/>
</dbReference>
<keyword evidence="2" id="KW-1185">Reference proteome</keyword>
<accession>A0ABN9VLD7</accession>
<proteinExistence type="predicted"/>
<reference evidence="1" key="1">
    <citation type="submission" date="2023-10" db="EMBL/GenBank/DDBJ databases">
        <authorList>
            <person name="Chen Y."/>
            <person name="Shah S."/>
            <person name="Dougan E. K."/>
            <person name="Thang M."/>
            <person name="Chan C."/>
        </authorList>
    </citation>
    <scope>NUCLEOTIDE SEQUENCE [LARGE SCALE GENOMIC DNA]</scope>
</reference>
<dbReference type="EMBL" id="CAUYUJ010017362">
    <property type="protein sequence ID" value="CAK0874144.1"/>
    <property type="molecule type" value="Genomic_DNA"/>
</dbReference>
<comment type="caution">
    <text evidence="1">The sequence shown here is derived from an EMBL/GenBank/DDBJ whole genome shotgun (WGS) entry which is preliminary data.</text>
</comment>
<protein>
    <submittedName>
        <fullName evidence="1">Uncharacterized protein</fullName>
    </submittedName>
</protein>
<evidence type="ECO:0000313" key="2">
    <source>
        <dbReference type="Proteomes" id="UP001189429"/>
    </source>
</evidence>
<name>A0ABN9VLD7_9DINO</name>
<gene>
    <name evidence="1" type="ORF">PCOR1329_LOCUS59135</name>
</gene>
<organism evidence="1 2">
    <name type="scientific">Prorocentrum cordatum</name>
    <dbReference type="NCBI Taxonomy" id="2364126"/>
    <lineage>
        <taxon>Eukaryota</taxon>
        <taxon>Sar</taxon>
        <taxon>Alveolata</taxon>
        <taxon>Dinophyceae</taxon>
        <taxon>Prorocentrales</taxon>
        <taxon>Prorocentraceae</taxon>
        <taxon>Prorocentrum</taxon>
    </lineage>
</organism>